<dbReference type="Proteomes" id="UP000432715">
    <property type="component" value="Unassembled WGS sequence"/>
</dbReference>
<dbReference type="InterPro" id="IPR034139">
    <property type="entry name" value="TOPRIM_OLD"/>
</dbReference>
<name>A0A6I0FEI9_9FIRM</name>
<proteinExistence type="predicted"/>
<dbReference type="Gene3D" id="3.40.50.300">
    <property type="entry name" value="P-loop containing nucleotide triphosphate hydrolases"/>
    <property type="match status" value="1"/>
</dbReference>
<dbReference type="PANTHER" id="PTHR43581:SF4">
    <property type="entry name" value="ATP_GTP PHOSPHATASE"/>
    <property type="match status" value="1"/>
</dbReference>
<evidence type="ECO:0000313" key="3">
    <source>
        <dbReference type="EMBL" id="KAB3536230.1"/>
    </source>
</evidence>
<organism evidence="3 4">
    <name type="scientific">Alkaliphilus pronyensis</name>
    <dbReference type="NCBI Taxonomy" id="1482732"/>
    <lineage>
        <taxon>Bacteria</taxon>
        <taxon>Bacillati</taxon>
        <taxon>Bacillota</taxon>
        <taxon>Clostridia</taxon>
        <taxon>Peptostreptococcales</taxon>
        <taxon>Natronincolaceae</taxon>
        <taxon>Alkaliphilus</taxon>
    </lineage>
</organism>
<gene>
    <name evidence="3" type="ORF">F8154_03895</name>
</gene>
<dbReference type="CDD" id="cd01026">
    <property type="entry name" value="TOPRIM_OLD"/>
    <property type="match status" value="1"/>
</dbReference>
<reference evidence="3 4" key="1">
    <citation type="submission" date="2019-10" db="EMBL/GenBank/DDBJ databases">
        <title>Alkaliphilus serpentinus sp. nov. and Alkaliphilus pronyensis sp. nov., two novel anaerobic alkaliphilic species isolated from the serpentinized-hosted hydrothermal field of the Prony Bay (New Caledonia).</title>
        <authorList>
            <person name="Postec A."/>
        </authorList>
    </citation>
    <scope>NUCLEOTIDE SEQUENCE [LARGE SCALE GENOMIC DNA]</scope>
    <source>
        <strain evidence="3 4">LacV</strain>
    </source>
</reference>
<accession>A0A6I0FEI9</accession>
<dbReference type="AlphaFoldDB" id="A0A6I0FEI9"/>
<dbReference type="OrthoDB" id="9810873at2"/>
<keyword evidence="4" id="KW-1185">Reference proteome</keyword>
<comment type="caution">
    <text evidence="3">The sequence shown here is derived from an EMBL/GenBank/DDBJ whole genome shotgun (WGS) entry which is preliminary data.</text>
</comment>
<dbReference type="InterPro" id="IPR051396">
    <property type="entry name" value="Bact_Antivir_Def_Nuclease"/>
</dbReference>
<dbReference type="RefSeq" id="WP_151860286.1">
    <property type="nucleotide sequence ID" value="NZ_WBZC01000012.1"/>
</dbReference>
<feature type="domain" description="OLD protein-like TOPRIM" evidence="2">
    <location>
        <begin position="435"/>
        <end position="502"/>
    </location>
</feature>
<dbReference type="InterPro" id="IPR027417">
    <property type="entry name" value="P-loop_NTPase"/>
</dbReference>
<evidence type="ECO:0000259" key="2">
    <source>
        <dbReference type="Pfam" id="PF20469"/>
    </source>
</evidence>
<evidence type="ECO:0000313" key="4">
    <source>
        <dbReference type="Proteomes" id="UP000432715"/>
    </source>
</evidence>
<protein>
    <submittedName>
        <fullName evidence="3">AAA family ATPase</fullName>
    </submittedName>
</protein>
<evidence type="ECO:0000259" key="1">
    <source>
        <dbReference type="Pfam" id="PF13175"/>
    </source>
</evidence>
<dbReference type="Pfam" id="PF13175">
    <property type="entry name" value="AAA_15"/>
    <property type="match status" value="1"/>
</dbReference>
<dbReference type="Pfam" id="PF20469">
    <property type="entry name" value="OLD-like_TOPRIM"/>
    <property type="match status" value="1"/>
</dbReference>
<feature type="domain" description="Endonuclease GajA/Old nuclease/RecF-like AAA" evidence="1">
    <location>
        <begin position="1"/>
        <end position="387"/>
    </location>
</feature>
<dbReference type="SUPFAM" id="SSF52540">
    <property type="entry name" value="P-loop containing nucleoside triphosphate hydrolases"/>
    <property type="match status" value="1"/>
</dbReference>
<sequence length="714" mass="81226">MYISKVSLVNYRNFASAKFEFNKGINTIIGENGSGKTNLFKAIRLLLEDSSLHYAYKLKESDFNRALGNWRGHWIIISIEFDEISDDEAIQSLFIHGFGAVQTGSVDRATYNLFFRPKADIRQKLSELDNGDHESMNEILGGLTVEDNYEVFFTGKSNVDFNDPQVYKELVGDFEKVEFPSVIDASKFGTKIPHQLSVSKEISFTFIQALRDVVSSFHNNRTNPLLGLLKEKSGEIEVSEYEPINDMVNDLNSKIEGLKDVQQIKNDIDETIRNAVGHTYSPSALTIKSSLPDEADKLLQSLKLFIGEPNEEHEGSIHELSLGGANLIFLTLKILEFKYQKSKDVFANFLLIEEPEAHLHTHIQKTLFDKLDYDDTQIIYSTHSTHISEVSNVENINILAKKKNYAESYQPSKGLSETNIMHVQRYLDAVRTNLLFAKGVLLVEGDAEEILIPLLFKSVYGVSLDELGISLINVRSTGFENVAQLFHDDRIKRRCSIITDLDDAICDTTINDGDTDKLIKYKKSVEASKKSGLERKERIEEFVKGSSWIKSFYANYTFEVDFMNSGNKHEVKETIEDVYKDITTKKTAKKDITSKDIAVNGKRILTMANNAGKGWYAIILSNYIEEWTIVPSYILKAIVHAKDEWSTSVISSMIKFRLDYNNSNKDEDDATNFKLLYESLDSYSKKEITLNDYYTTLKTEIDDSQLIDLLKELI</sequence>
<dbReference type="InterPro" id="IPR041685">
    <property type="entry name" value="AAA_GajA/Old/RecF-like"/>
</dbReference>
<dbReference type="PANTHER" id="PTHR43581">
    <property type="entry name" value="ATP/GTP PHOSPHATASE"/>
    <property type="match status" value="1"/>
</dbReference>
<dbReference type="EMBL" id="WBZC01000012">
    <property type="protein sequence ID" value="KAB3536230.1"/>
    <property type="molecule type" value="Genomic_DNA"/>
</dbReference>